<comment type="caution">
    <text evidence="2">The sequence shown here is derived from an EMBL/GenBank/DDBJ whole genome shotgun (WGS) entry which is preliminary data.</text>
</comment>
<feature type="transmembrane region" description="Helical" evidence="1">
    <location>
        <begin position="93"/>
        <end position="112"/>
    </location>
</feature>
<feature type="transmembrane region" description="Helical" evidence="1">
    <location>
        <begin position="63"/>
        <end position="81"/>
    </location>
</feature>
<dbReference type="Proteomes" id="UP001523262">
    <property type="component" value="Unassembled WGS sequence"/>
</dbReference>
<proteinExistence type="predicted"/>
<sequence length="170" mass="20422">MFNILVTVIDVFVAWRCGDWRNWTKYQATILYTIVFDLLYNFLTYNHSLWKYEPTTLFPNHTTMSLLVMFVAYPSVLLVYLGRYPFGWIKQILWIGFWVLLWSALEFVSLSLRQFSYYNGWNFMWSVLFDITFFSMARLHYKKPLLCYALSVVAPVILLWLFKVPISNMK</sequence>
<keyword evidence="3" id="KW-1185">Reference proteome</keyword>
<organism evidence="2 3">
    <name type="scientific">Neobacillus pocheonensis</name>
    <dbReference type="NCBI Taxonomy" id="363869"/>
    <lineage>
        <taxon>Bacteria</taxon>
        <taxon>Bacillati</taxon>
        <taxon>Bacillota</taxon>
        <taxon>Bacilli</taxon>
        <taxon>Bacillales</taxon>
        <taxon>Bacillaceae</taxon>
        <taxon>Neobacillus</taxon>
    </lineage>
</organism>
<dbReference type="InterPro" id="IPR048147">
    <property type="entry name" value="CBO0543-like"/>
</dbReference>
<evidence type="ECO:0000313" key="2">
    <source>
        <dbReference type="EMBL" id="MCM2534731.1"/>
    </source>
</evidence>
<evidence type="ECO:0000256" key="1">
    <source>
        <dbReference type="SAM" id="Phobius"/>
    </source>
</evidence>
<protein>
    <submittedName>
        <fullName evidence="2">Uncharacterized protein</fullName>
    </submittedName>
</protein>
<evidence type="ECO:0000313" key="3">
    <source>
        <dbReference type="Proteomes" id="UP001523262"/>
    </source>
</evidence>
<keyword evidence="1" id="KW-1133">Transmembrane helix</keyword>
<keyword evidence="1" id="KW-0812">Transmembrane</keyword>
<feature type="transmembrane region" description="Helical" evidence="1">
    <location>
        <begin position="144"/>
        <end position="162"/>
    </location>
</feature>
<dbReference type="EMBL" id="JAMQCR010000002">
    <property type="protein sequence ID" value="MCM2534731.1"/>
    <property type="molecule type" value="Genomic_DNA"/>
</dbReference>
<accession>A0ABT0WEI8</accession>
<dbReference type="NCBIfam" id="NF041644">
    <property type="entry name" value="CBO0543_fam"/>
    <property type="match status" value="1"/>
</dbReference>
<keyword evidence="1" id="KW-0472">Membrane</keyword>
<reference evidence="2 3" key="1">
    <citation type="submission" date="2022-06" db="EMBL/GenBank/DDBJ databases">
        <authorList>
            <person name="Jeon C.O."/>
        </authorList>
    </citation>
    <scope>NUCLEOTIDE SEQUENCE [LARGE SCALE GENOMIC DNA]</scope>
    <source>
        <strain evidence="2 3">KCTC 13943</strain>
    </source>
</reference>
<name>A0ABT0WEI8_9BACI</name>
<gene>
    <name evidence="2" type="ORF">NDK43_23265</name>
</gene>
<feature type="transmembrane region" description="Helical" evidence="1">
    <location>
        <begin position="26"/>
        <end position="43"/>
    </location>
</feature>